<dbReference type="Gene3D" id="3.40.50.300">
    <property type="entry name" value="P-loop containing nucleotide triphosphate hydrolases"/>
    <property type="match status" value="1"/>
</dbReference>
<reference evidence="5" key="1">
    <citation type="submission" date="2019-03" db="EMBL/GenBank/DDBJ databases">
        <title>Long read genome sequence of the mycoparasitic Pythium oligandrum ATCC 38472 isolated from sugarbeet rhizosphere.</title>
        <authorList>
            <person name="Gaulin E."/>
        </authorList>
    </citation>
    <scope>NUCLEOTIDE SEQUENCE</scope>
    <source>
        <strain evidence="5">ATCC 38472_TT</strain>
    </source>
</reference>
<dbReference type="GO" id="GO:0007165">
    <property type="term" value="P:signal transduction"/>
    <property type="evidence" value="ECO:0007669"/>
    <property type="project" value="InterPro"/>
</dbReference>
<dbReference type="Proteomes" id="UP000794436">
    <property type="component" value="Unassembled WGS sequence"/>
</dbReference>
<dbReference type="InterPro" id="IPR000157">
    <property type="entry name" value="TIR_dom"/>
</dbReference>
<feature type="domain" description="SH2" evidence="4">
    <location>
        <begin position="1005"/>
        <end position="1110"/>
    </location>
</feature>
<dbReference type="Pfam" id="PF24883">
    <property type="entry name" value="NPHP3_N"/>
    <property type="match status" value="1"/>
</dbReference>
<dbReference type="CDD" id="cd00173">
    <property type="entry name" value="SH2"/>
    <property type="match status" value="1"/>
</dbReference>
<dbReference type="SMART" id="SM00252">
    <property type="entry name" value="SH2"/>
    <property type="match status" value="1"/>
</dbReference>
<keyword evidence="2" id="KW-0727">SH2 domain</keyword>
<feature type="compositionally biased region" description="Polar residues" evidence="3">
    <location>
        <begin position="268"/>
        <end position="279"/>
    </location>
</feature>
<name>A0A8K1FGI9_PYTOL</name>
<dbReference type="SUPFAM" id="SSF55550">
    <property type="entry name" value="SH2 domain"/>
    <property type="match status" value="1"/>
</dbReference>
<dbReference type="Gene3D" id="3.30.505.10">
    <property type="entry name" value="SH2 domain"/>
    <property type="match status" value="1"/>
</dbReference>
<dbReference type="EMBL" id="SPLM01000108">
    <property type="protein sequence ID" value="TMW60059.1"/>
    <property type="molecule type" value="Genomic_DNA"/>
</dbReference>
<dbReference type="SUPFAM" id="SSF52540">
    <property type="entry name" value="P-loop containing nucleoside triphosphate hydrolases"/>
    <property type="match status" value="1"/>
</dbReference>
<dbReference type="InterPro" id="IPR027417">
    <property type="entry name" value="P-loop_NTPase"/>
</dbReference>
<keyword evidence="6" id="KW-1185">Reference proteome</keyword>
<dbReference type="Pfam" id="PF25521">
    <property type="entry name" value="WHD_TANC1"/>
    <property type="match status" value="1"/>
</dbReference>
<dbReference type="Pfam" id="PF13676">
    <property type="entry name" value="TIR_2"/>
    <property type="match status" value="1"/>
</dbReference>
<evidence type="ECO:0000256" key="1">
    <source>
        <dbReference type="ARBA" id="ARBA00022737"/>
    </source>
</evidence>
<dbReference type="InterPro" id="IPR036860">
    <property type="entry name" value="SH2_dom_sf"/>
</dbReference>
<dbReference type="SUPFAM" id="SSF52200">
    <property type="entry name" value="Toll/Interleukin receptor TIR domain"/>
    <property type="match status" value="1"/>
</dbReference>
<dbReference type="InterPro" id="IPR056884">
    <property type="entry name" value="NPHP3-like_N"/>
</dbReference>
<dbReference type="InterPro" id="IPR035897">
    <property type="entry name" value="Toll_tir_struct_dom_sf"/>
</dbReference>
<dbReference type="Pfam" id="PF00017">
    <property type="entry name" value="SH2"/>
    <property type="match status" value="1"/>
</dbReference>
<sequence length="1120" mass="125163">MHESADQCAVCAETTVVDAHFAQMGSGDHESSAGAAVTAGHRFPESVLTYQRTSQLKIFLSYGHDRFQLLAFHLKHLLQQRGHTVWVDVEKLSAGIDWEEGIAGGLTWVKDAGPDGRVLLIMTPHALRRPDGYCLNEVARAASNRLSIFPVMVADSEPTPSISMLPYFDLRDCVPRDPAELALDGKSAEWKQLMKMHLHDKVFEDKAQRIVTVLELFDSMTAYGVPSVAYVENLGLFPSTDATRPHHHHHRDSRIANARRLLTLSSAESPHTMGSNPSSPVAAPHSNASDPGYSVGSAAKRDVLNGVTEETETEKDSDEEVEQIPHTVRYMFSFDDSCYLLAQRLYEDLSALGFSVYAPPPPPVPNDTESLQANIQAHEDALQWAAADKNGKMILLVTPESVGRPSGVSLNDISAAMAAGMGFVPLVVRQCEIPLSICRIQWLDMSDCLLYHQQAITTSISINEVRYTSRRDQLVTALKGRLDHEGQQARLFSLLSPLSFQLQISKLTQRFSGREWLFDAVRKWIDNPSGSQVFWVMGQMGSGKTSVAARMVETVPEIAAFHFALPEDEQTQNARRCVLSLAYQLTTQLPEYTVFLQSGEPLEEIVPVSSVQALVTHLLVKPLNAIARRQSSKPLLLLIDGLEHMVLSSVTSDGPPPLRPTFGGDADHDPSHECLVSLLPSLIKRLPSWVRVVLLSRDDHSIVTRLQVYTPTISIDRFREQNEQDIREFVKAAVGAPSDHDLFSNTVCTSAMRRHRMPTSSTGQSTSSPFGEIFTDDQVDLIAKRSEGLFLYAVNIVQSIEHGRLTSAQLNTLPIGMGGYLRQFFDSHFDATTYKTKIRPVLEVLCAAYEPLTMTMLASIFNWSTYDQHEITTSFSSLFSVTDDSEYVRPFHTSVLEWVQDIKTAGQFFADVAKGHERIGKWGAYEYDSVVQRKHNDFVKLNYELETSSSSRHRMHVYIVRHVCNHLMQAHGIECMQLVGNFASDESFQLARRLLSLRAEGLESFFHGDITRERSQELLVSNPRPGSFLIRYSARQKSYCTSFIDKIDPATGAPKFRHNLIYHLQSGAYSVLPPEQVTDRTLVFSDLVSFVEEYQRKGILKAAIPRLSPLNREISTSPYE</sequence>
<dbReference type="PANTHER" id="PTHR10039:SF17">
    <property type="entry name" value="FUNGAL STAND N-TERMINAL GOODBYE DOMAIN-CONTAINING PROTEIN-RELATED"/>
    <property type="match status" value="1"/>
</dbReference>
<dbReference type="Gene3D" id="3.40.50.10140">
    <property type="entry name" value="Toll/interleukin-1 receptor homology (TIR) domain"/>
    <property type="match status" value="1"/>
</dbReference>
<feature type="region of interest" description="Disordered" evidence="3">
    <location>
        <begin position="268"/>
        <end position="297"/>
    </location>
</feature>
<comment type="caution">
    <text evidence="5">The sequence shown here is derived from an EMBL/GenBank/DDBJ whole genome shotgun (WGS) entry which is preliminary data.</text>
</comment>
<proteinExistence type="predicted"/>
<protein>
    <recommendedName>
        <fullName evidence="4">SH2 domain-containing protein</fullName>
    </recommendedName>
</protein>
<evidence type="ECO:0000313" key="5">
    <source>
        <dbReference type="EMBL" id="TMW60059.1"/>
    </source>
</evidence>
<gene>
    <name evidence="5" type="ORF">Poli38472_000101</name>
</gene>
<dbReference type="PANTHER" id="PTHR10039">
    <property type="entry name" value="AMELOGENIN"/>
    <property type="match status" value="1"/>
</dbReference>
<evidence type="ECO:0000259" key="4">
    <source>
        <dbReference type="PROSITE" id="PS50001"/>
    </source>
</evidence>
<accession>A0A8K1FGI9</accession>
<dbReference type="InterPro" id="IPR058056">
    <property type="entry name" value="WH_TANC1/2"/>
</dbReference>
<dbReference type="PROSITE" id="PS50001">
    <property type="entry name" value="SH2"/>
    <property type="match status" value="1"/>
</dbReference>
<evidence type="ECO:0000256" key="2">
    <source>
        <dbReference type="PROSITE-ProRule" id="PRU00191"/>
    </source>
</evidence>
<evidence type="ECO:0000256" key="3">
    <source>
        <dbReference type="SAM" id="MobiDB-lite"/>
    </source>
</evidence>
<keyword evidence="1" id="KW-0677">Repeat</keyword>
<dbReference type="OrthoDB" id="206617at2759"/>
<organism evidence="5 6">
    <name type="scientific">Pythium oligandrum</name>
    <name type="common">Mycoparasitic fungus</name>
    <dbReference type="NCBI Taxonomy" id="41045"/>
    <lineage>
        <taxon>Eukaryota</taxon>
        <taxon>Sar</taxon>
        <taxon>Stramenopiles</taxon>
        <taxon>Oomycota</taxon>
        <taxon>Peronosporomycetes</taxon>
        <taxon>Pythiales</taxon>
        <taxon>Pythiaceae</taxon>
        <taxon>Pythium</taxon>
    </lineage>
</organism>
<dbReference type="InterPro" id="IPR000980">
    <property type="entry name" value="SH2"/>
</dbReference>
<dbReference type="AlphaFoldDB" id="A0A8K1FGI9"/>
<evidence type="ECO:0000313" key="6">
    <source>
        <dbReference type="Proteomes" id="UP000794436"/>
    </source>
</evidence>